<reference evidence="2" key="1">
    <citation type="submission" date="2020-06" db="EMBL/GenBank/DDBJ databases">
        <authorList>
            <person name="Li T."/>
            <person name="Hu X."/>
            <person name="Zhang T."/>
            <person name="Song X."/>
            <person name="Zhang H."/>
            <person name="Dai N."/>
            <person name="Sheng W."/>
            <person name="Hou X."/>
            <person name="Wei L."/>
        </authorList>
    </citation>
    <scope>NUCLEOTIDE SEQUENCE</scope>
    <source>
        <strain evidence="2">KEN1</strain>
        <tissue evidence="2">Leaf</tissue>
    </source>
</reference>
<gene>
    <name evidence="2" type="ORF">Slati_4167600</name>
</gene>
<evidence type="ECO:0000256" key="1">
    <source>
        <dbReference type="SAM" id="MobiDB-lite"/>
    </source>
</evidence>
<sequence length="75" mass="8275">MFPLLREISSERGSHTLWGVKSVREERLLPSDDFKSALVGGRALLGIETQLSDIQELPPNPSEYRAQSAEGIPPT</sequence>
<reference evidence="2" key="2">
    <citation type="journal article" date="2024" name="Plant">
        <title>Genomic evolution and insights into agronomic trait innovations of Sesamum species.</title>
        <authorList>
            <person name="Miao H."/>
            <person name="Wang L."/>
            <person name="Qu L."/>
            <person name="Liu H."/>
            <person name="Sun Y."/>
            <person name="Le M."/>
            <person name="Wang Q."/>
            <person name="Wei S."/>
            <person name="Zheng Y."/>
            <person name="Lin W."/>
            <person name="Duan Y."/>
            <person name="Cao H."/>
            <person name="Xiong S."/>
            <person name="Wang X."/>
            <person name="Wei L."/>
            <person name="Li C."/>
            <person name="Ma Q."/>
            <person name="Ju M."/>
            <person name="Zhao R."/>
            <person name="Li G."/>
            <person name="Mu C."/>
            <person name="Tian Q."/>
            <person name="Mei H."/>
            <person name="Zhang T."/>
            <person name="Gao T."/>
            <person name="Zhang H."/>
        </authorList>
    </citation>
    <scope>NUCLEOTIDE SEQUENCE</scope>
    <source>
        <strain evidence="2">KEN1</strain>
    </source>
</reference>
<evidence type="ECO:0000313" key="2">
    <source>
        <dbReference type="EMBL" id="KAL0401377.1"/>
    </source>
</evidence>
<dbReference type="AlphaFoldDB" id="A0AAW2TAT2"/>
<protein>
    <submittedName>
        <fullName evidence="2">Uncharacterized protein</fullName>
    </submittedName>
</protein>
<proteinExistence type="predicted"/>
<dbReference type="EMBL" id="JACGWN010000015">
    <property type="protein sequence ID" value="KAL0401377.1"/>
    <property type="molecule type" value="Genomic_DNA"/>
</dbReference>
<name>A0AAW2TAT2_9LAMI</name>
<comment type="caution">
    <text evidence="2">The sequence shown here is derived from an EMBL/GenBank/DDBJ whole genome shotgun (WGS) entry which is preliminary data.</text>
</comment>
<accession>A0AAW2TAT2</accession>
<organism evidence="2">
    <name type="scientific">Sesamum latifolium</name>
    <dbReference type="NCBI Taxonomy" id="2727402"/>
    <lineage>
        <taxon>Eukaryota</taxon>
        <taxon>Viridiplantae</taxon>
        <taxon>Streptophyta</taxon>
        <taxon>Embryophyta</taxon>
        <taxon>Tracheophyta</taxon>
        <taxon>Spermatophyta</taxon>
        <taxon>Magnoliopsida</taxon>
        <taxon>eudicotyledons</taxon>
        <taxon>Gunneridae</taxon>
        <taxon>Pentapetalae</taxon>
        <taxon>asterids</taxon>
        <taxon>lamiids</taxon>
        <taxon>Lamiales</taxon>
        <taxon>Pedaliaceae</taxon>
        <taxon>Sesamum</taxon>
    </lineage>
</organism>
<feature type="region of interest" description="Disordered" evidence="1">
    <location>
        <begin position="55"/>
        <end position="75"/>
    </location>
</feature>